<keyword evidence="6" id="KW-0574">Periplasm</keyword>
<evidence type="ECO:0000256" key="4">
    <source>
        <dbReference type="ARBA" id="ARBA00012744"/>
    </source>
</evidence>
<dbReference type="InterPro" id="IPR002772">
    <property type="entry name" value="Glyco_hydro_3_C"/>
</dbReference>
<protein>
    <recommendedName>
        <fullName evidence="9">Periplasmic beta-glucosidase</fullName>
        <ecNumber evidence="4">3.2.1.21</ecNumber>
    </recommendedName>
</protein>
<feature type="domain" description="Fibronectin type III-like" evidence="12">
    <location>
        <begin position="676"/>
        <end position="745"/>
    </location>
</feature>
<evidence type="ECO:0000256" key="9">
    <source>
        <dbReference type="ARBA" id="ARBA00067498"/>
    </source>
</evidence>
<dbReference type="Proteomes" id="UP000218267">
    <property type="component" value="Chromosome"/>
</dbReference>
<dbReference type="KEGG" id="mbas:ALGA_2730"/>
<dbReference type="PROSITE" id="PS51257">
    <property type="entry name" value="PROKAR_LIPOPROTEIN"/>
    <property type="match status" value="1"/>
</dbReference>
<gene>
    <name evidence="13" type="ORF">ALGA_2730</name>
</gene>
<dbReference type="AlphaFoldDB" id="A0A1Y1CM48"/>
<dbReference type="InterPro" id="IPR036962">
    <property type="entry name" value="Glyco_hydro_3_N_sf"/>
</dbReference>
<feature type="signal peptide" evidence="11">
    <location>
        <begin position="1"/>
        <end position="21"/>
    </location>
</feature>
<dbReference type="InterPro" id="IPR013783">
    <property type="entry name" value="Ig-like_fold"/>
</dbReference>
<dbReference type="EMBL" id="AP018042">
    <property type="protein sequence ID" value="BAX81042.1"/>
    <property type="molecule type" value="Genomic_DNA"/>
</dbReference>
<dbReference type="PANTHER" id="PTHR30620:SF16">
    <property type="entry name" value="LYSOSOMAL BETA GLUCOSIDASE"/>
    <property type="match status" value="1"/>
</dbReference>
<dbReference type="Pfam" id="PF00933">
    <property type="entry name" value="Glyco_hydro_3"/>
    <property type="match status" value="1"/>
</dbReference>
<dbReference type="GO" id="GO:0009251">
    <property type="term" value="P:glucan catabolic process"/>
    <property type="evidence" value="ECO:0007669"/>
    <property type="project" value="TreeGrafter"/>
</dbReference>
<dbReference type="InterPro" id="IPR017853">
    <property type="entry name" value="GH"/>
</dbReference>
<comment type="subcellular location">
    <subcellularLocation>
        <location evidence="2">Periplasm</location>
    </subcellularLocation>
</comment>
<reference evidence="13 14" key="1">
    <citation type="journal article" date="2018" name="Mar. Genomics">
        <title>Complete genome sequence of Marinifilaceae bacterium strain SPP2, isolated from the Antarctic marine sediment.</title>
        <authorList>
            <person name="Watanabe M."/>
            <person name="Kojima H."/>
            <person name="Fukui M."/>
        </authorList>
    </citation>
    <scope>NUCLEOTIDE SEQUENCE [LARGE SCALE GENOMIC DNA]</scope>
    <source>
        <strain evidence="13 14">SPP2</strain>
    </source>
</reference>
<dbReference type="GO" id="GO:0008422">
    <property type="term" value="F:beta-glucosidase activity"/>
    <property type="evidence" value="ECO:0007669"/>
    <property type="project" value="UniProtKB-EC"/>
</dbReference>
<keyword evidence="8 10" id="KW-0326">Glycosidase</keyword>
<evidence type="ECO:0000256" key="3">
    <source>
        <dbReference type="ARBA" id="ARBA00005336"/>
    </source>
</evidence>
<dbReference type="NCBIfam" id="NF011678">
    <property type="entry name" value="PRK15098.1"/>
    <property type="match status" value="1"/>
</dbReference>
<dbReference type="FunFam" id="3.40.50.1700:FF:000004">
    <property type="entry name" value="Periplasmic beta-glucosidase"/>
    <property type="match status" value="1"/>
</dbReference>
<evidence type="ECO:0000259" key="12">
    <source>
        <dbReference type="SMART" id="SM01217"/>
    </source>
</evidence>
<dbReference type="EC" id="3.2.1.21" evidence="4"/>
<accession>A0A1Y1CM48</accession>
<dbReference type="Pfam" id="PF01915">
    <property type="entry name" value="Glyco_hydro_3_C"/>
    <property type="match status" value="1"/>
</dbReference>
<evidence type="ECO:0000256" key="5">
    <source>
        <dbReference type="ARBA" id="ARBA00022729"/>
    </source>
</evidence>
<evidence type="ECO:0000256" key="10">
    <source>
        <dbReference type="RuleBase" id="RU361161"/>
    </source>
</evidence>
<evidence type="ECO:0000256" key="2">
    <source>
        <dbReference type="ARBA" id="ARBA00004418"/>
    </source>
</evidence>
<dbReference type="InterPro" id="IPR026891">
    <property type="entry name" value="Fn3-like"/>
</dbReference>
<dbReference type="Gene3D" id="3.40.50.1700">
    <property type="entry name" value="Glycoside hydrolase family 3 C-terminal domain"/>
    <property type="match status" value="1"/>
</dbReference>
<dbReference type="SMART" id="SM01217">
    <property type="entry name" value="Fn3_like"/>
    <property type="match status" value="1"/>
</dbReference>
<dbReference type="InterPro" id="IPR019800">
    <property type="entry name" value="Glyco_hydro_3_AS"/>
</dbReference>
<keyword evidence="14" id="KW-1185">Reference proteome</keyword>
<dbReference type="GO" id="GO:0042597">
    <property type="term" value="C:periplasmic space"/>
    <property type="evidence" value="ECO:0007669"/>
    <property type="project" value="UniProtKB-SubCell"/>
</dbReference>
<dbReference type="PROSITE" id="PS00775">
    <property type="entry name" value="GLYCOSYL_HYDROL_F3"/>
    <property type="match status" value="1"/>
</dbReference>
<evidence type="ECO:0000313" key="13">
    <source>
        <dbReference type="EMBL" id="BAX81042.1"/>
    </source>
</evidence>
<dbReference type="Pfam" id="PF14310">
    <property type="entry name" value="Fn3-like"/>
    <property type="match status" value="1"/>
</dbReference>
<evidence type="ECO:0000256" key="1">
    <source>
        <dbReference type="ARBA" id="ARBA00000448"/>
    </source>
</evidence>
<proteinExistence type="inferred from homology"/>
<name>A0A1Y1CM48_9BACT</name>
<dbReference type="Gene3D" id="2.60.40.10">
    <property type="entry name" value="Immunoglobulins"/>
    <property type="match status" value="1"/>
</dbReference>
<dbReference type="PRINTS" id="PR00133">
    <property type="entry name" value="GLHYDRLASE3"/>
</dbReference>
<comment type="similarity">
    <text evidence="3 10">Belongs to the glycosyl hydrolase 3 family.</text>
</comment>
<feature type="chain" id="PRO_5012801720" description="Periplasmic beta-glucosidase" evidence="11">
    <location>
        <begin position="22"/>
        <end position="757"/>
    </location>
</feature>
<dbReference type="FunFam" id="2.60.40.10:FF:000495">
    <property type="entry name" value="Periplasmic beta-glucosidase"/>
    <property type="match status" value="1"/>
</dbReference>
<keyword evidence="5 11" id="KW-0732">Signal</keyword>
<evidence type="ECO:0000256" key="8">
    <source>
        <dbReference type="ARBA" id="ARBA00023295"/>
    </source>
</evidence>
<sequence>MITKMNLIILSLLLLSSCNQKENTTSKEDVFVEDLLSKMTLEEKIGQLNQRTSRWEMTGPAPKNNDSQDQLEEIKQGKVGSMLNVTGADATREAQKLAVENSRLGIPMIFGYDVIHGYKTMFPIPLGDASSWDPEIVKLSAQVAAKEASAAGLQWTFAPMMDVGRDARWGRVMEGCGEDPYLASVLSVARVKGFQGENLSENNTIAACAKHFAGYAFSESGRDYNTVDIGTYTLHNIVLPPFKAVAEAGVSTFMNSFNIINGTPSTANPYLQRELLKGQWNFEGFVVSDWASIVEISTHGAAEDLKEAALLAIKAGSDMDMESNAYINHLAELAEEGNVDEKLIDDAVLRILKIKYKLGLFEDPYKYSNKEREKELIYSKENRDASRTVAKRSMVLLKNEKQLLPLSKQIKSIAVIGPLAADKDIPLGSWRAKAVKNSAVSLLEGIQATVSPKTIINYSKGCNLTLGDRGFRTKLSYEENDKSGFSDAIKAAQKSEVVIMAIGEDCWQSGEARSQTDIRLKGLQLDLFNAIKKVNKNIIVVLMNGRPLAIPELAKDADAILETWFAGSEAGNAIADVLFGDYNPSGKLTISFPRNVGQCPIYYNHMNTGRPSAGGNVFWSHYTDSPNTPLYPFGYGLSYTDFEYGELTCSKTTITKNESIEVNLSLTNSGKYEGEEIIQLYIQDPKAKYARPVKELKRFKKVNLQSGESKNISFTLKAKDFGYYSPEGEFLIESGEYYIYVGGNSQEVQQISFSIIG</sequence>
<comment type="catalytic activity">
    <reaction evidence="1">
        <text>Hydrolysis of terminal, non-reducing beta-D-glucosyl residues with release of beta-D-glucose.</text>
        <dbReference type="EC" id="3.2.1.21"/>
    </reaction>
</comment>
<dbReference type="InterPro" id="IPR036881">
    <property type="entry name" value="Glyco_hydro_3_C_sf"/>
</dbReference>
<evidence type="ECO:0000313" key="14">
    <source>
        <dbReference type="Proteomes" id="UP000218267"/>
    </source>
</evidence>
<evidence type="ECO:0000256" key="6">
    <source>
        <dbReference type="ARBA" id="ARBA00022764"/>
    </source>
</evidence>
<dbReference type="InterPro" id="IPR051915">
    <property type="entry name" value="Cellulose_Degrad_GH3"/>
</dbReference>
<dbReference type="InterPro" id="IPR001764">
    <property type="entry name" value="Glyco_hydro_3_N"/>
</dbReference>
<dbReference type="PANTHER" id="PTHR30620">
    <property type="entry name" value="PERIPLASMIC BETA-GLUCOSIDASE-RELATED"/>
    <property type="match status" value="1"/>
</dbReference>
<reference evidence="14" key="2">
    <citation type="journal article" date="2020" name="Antonie Van Leeuwenhoek">
        <title>Labilibaculum antarcticum sp. nov., a novel facultative anaerobic, psychrotorelant bacterium isolated from marine sediment of Antarctica.</title>
        <authorList>
            <person name="Watanabe M."/>
            <person name="Kojima H."/>
            <person name="Fukui M."/>
        </authorList>
    </citation>
    <scope>NUCLEOTIDE SEQUENCE [LARGE SCALE GENOMIC DNA]</scope>
    <source>
        <strain evidence="14">SPP2</strain>
    </source>
</reference>
<dbReference type="Gene3D" id="3.20.20.300">
    <property type="entry name" value="Glycoside hydrolase, family 3, N-terminal domain"/>
    <property type="match status" value="1"/>
</dbReference>
<dbReference type="RefSeq" id="WP_197705560.1">
    <property type="nucleotide sequence ID" value="NZ_AP018042.1"/>
</dbReference>
<evidence type="ECO:0000256" key="11">
    <source>
        <dbReference type="SAM" id="SignalP"/>
    </source>
</evidence>
<dbReference type="SUPFAM" id="SSF51445">
    <property type="entry name" value="(Trans)glycosidases"/>
    <property type="match status" value="1"/>
</dbReference>
<evidence type="ECO:0000256" key="7">
    <source>
        <dbReference type="ARBA" id="ARBA00022801"/>
    </source>
</evidence>
<dbReference type="SUPFAM" id="SSF52279">
    <property type="entry name" value="Beta-D-glucan exohydrolase, C-terminal domain"/>
    <property type="match status" value="1"/>
</dbReference>
<dbReference type="FunFam" id="3.20.20.300:FF:000005">
    <property type="entry name" value="Periplasmic beta-glucosidase"/>
    <property type="match status" value="1"/>
</dbReference>
<keyword evidence="7 10" id="KW-0378">Hydrolase</keyword>
<organism evidence="13 14">
    <name type="scientific">Labilibaculum antarcticum</name>
    <dbReference type="NCBI Taxonomy" id="1717717"/>
    <lineage>
        <taxon>Bacteria</taxon>
        <taxon>Pseudomonadati</taxon>
        <taxon>Bacteroidota</taxon>
        <taxon>Bacteroidia</taxon>
        <taxon>Marinilabiliales</taxon>
        <taxon>Marinifilaceae</taxon>
        <taxon>Labilibaculum</taxon>
    </lineage>
</organism>